<feature type="region of interest" description="Disordered" evidence="7">
    <location>
        <begin position="370"/>
        <end position="406"/>
    </location>
</feature>
<dbReference type="EMBL" id="LT635764">
    <property type="protein sequence ID" value="SGZ48611.1"/>
    <property type="molecule type" value="Genomic_DNA"/>
</dbReference>
<keyword evidence="3 5" id="KW-0371">Homeobox</keyword>
<sequence>MAEDSTVKRTRASGEVLDYLLREFENNHNPSPELRKDISDRTGMSEKAVRIWFQNRRAKLRKFERMGKPVNLPALSSPVNGIPSGQRSYANTASGHSSRSNLLTNISASGLRMQSSIPIELNEKYCFIDCLSLSVGSWQRIISGHHEPQALHHQLINLSPFTLNTVMNNVDLMVILSRKNLEINYFFSAISNNSKILFRIFYPISSVISCLLLDNNINKENNELRLNLSRKPKFSVYFFNGVNANLNQWSICDDFSEGQQVSSAYYAQGGTSTPHVLVGVKNSLQFLNTFITENNQLQHQHYVPAPSNLTSNDTPQSSYSVAGDLPVNNMMPDSKDFILDEETANNANFQIKHERWEDSPRSELEYRMKGLSPIPNFNGNSPGSLESHHSHSNKTYTNGRTKLSAPEINKKEPGQYEEMFGSATSDFFSTVQTPNSNLLNAAVANRDNENLINSPSTNMQAYGNNEFDKHHSPRSDANNLLELRFRRGEQDLNFDGLSDTQGIYNAGNGEPAYDFDIQQENSGDFQASDLIVNSPAVSNSAGTPNTNGALVNHVDNFIDYNAHY</sequence>
<feature type="DNA-binding region" description="Homeobox" evidence="5">
    <location>
        <begin position="5"/>
        <end position="64"/>
    </location>
</feature>
<dbReference type="InterPro" id="IPR051000">
    <property type="entry name" value="Homeobox_DNA-bind_prot"/>
</dbReference>
<dbReference type="PROSITE" id="PS00027">
    <property type="entry name" value="HOMEOBOX_1"/>
    <property type="match status" value="1"/>
</dbReference>
<name>A0A1L0CWQ9_9ASCO</name>
<feature type="domain" description="Homeobox" evidence="8">
    <location>
        <begin position="3"/>
        <end position="63"/>
    </location>
</feature>
<dbReference type="GO" id="GO:0000981">
    <property type="term" value="F:DNA-binding transcription factor activity, RNA polymerase II-specific"/>
    <property type="evidence" value="ECO:0007669"/>
    <property type="project" value="InterPro"/>
</dbReference>
<evidence type="ECO:0000259" key="8">
    <source>
        <dbReference type="PROSITE" id="PS50071"/>
    </source>
</evidence>
<dbReference type="PANTHER" id="PTHR24324:SF5">
    <property type="entry name" value="HEMATOPOIETICALLY-EXPRESSED HOMEOBOX PROTEIN HHEX"/>
    <property type="match status" value="1"/>
</dbReference>
<dbReference type="InterPro" id="IPR017970">
    <property type="entry name" value="Homeobox_CS"/>
</dbReference>
<feature type="region of interest" description="Disordered" evidence="7">
    <location>
        <begin position="77"/>
        <end position="98"/>
    </location>
</feature>
<dbReference type="AlphaFoldDB" id="A0A1L0CWQ9"/>
<evidence type="ECO:0000256" key="2">
    <source>
        <dbReference type="ARBA" id="ARBA00023125"/>
    </source>
</evidence>
<dbReference type="Pfam" id="PF00046">
    <property type="entry name" value="Homeodomain"/>
    <property type="match status" value="1"/>
</dbReference>
<evidence type="ECO:0000256" key="3">
    <source>
        <dbReference type="ARBA" id="ARBA00023155"/>
    </source>
</evidence>
<dbReference type="GO" id="GO:0030154">
    <property type="term" value="P:cell differentiation"/>
    <property type="evidence" value="ECO:0007669"/>
    <property type="project" value="TreeGrafter"/>
</dbReference>
<evidence type="ECO:0000256" key="7">
    <source>
        <dbReference type="SAM" id="MobiDB-lite"/>
    </source>
</evidence>
<accession>A0A1L0CWQ9</accession>
<keyword evidence="2 5" id="KW-0238">DNA-binding</keyword>
<protein>
    <submittedName>
        <fullName evidence="9">CIC11C00000003773</fullName>
    </submittedName>
</protein>
<dbReference type="CDD" id="cd00086">
    <property type="entry name" value="homeodomain"/>
    <property type="match status" value="1"/>
</dbReference>
<dbReference type="PROSITE" id="PS50071">
    <property type="entry name" value="HOMEOBOX_2"/>
    <property type="match status" value="1"/>
</dbReference>
<evidence type="ECO:0000256" key="1">
    <source>
        <dbReference type="ARBA" id="ARBA00004123"/>
    </source>
</evidence>
<keyword evidence="4 5" id="KW-0539">Nucleus</keyword>
<dbReference type="SUPFAM" id="SSF46689">
    <property type="entry name" value="Homeodomain-like"/>
    <property type="match status" value="1"/>
</dbReference>
<dbReference type="InterPro" id="IPR001356">
    <property type="entry name" value="HD"/>
</dbReference>
<organism evidence="9 10">
    <name type="scientific">Sungouiella intermedia</name>
    <dbReference type="NCBI Taxonomy" id="45354"/>
    <lineage>
        <taxon>Eukaryota</taxon>
        <taxon>Fungi</taxon>
        <taxon>Dikarya</taxon>
        <taxon>Ascomycota</taxon>
        <taxon>Saccharomycotina</taxon>
        <taxon>Pichiomycetes</taxon>
        <taxon>Metschnikowiaceae</taxon>
        <taxon>Sungouiella</taxon>
    </lineage>
</organism>
<dbReference type="Proteomes" id="UP000182259">
    <property type="component" value="Chromosome I"/>
</dbReference>
<dbReference type="GO" id="GO:0000978">
    <property type="term" value="F:RNA polymerase II cis-regulatory region sequence-specific DNA binding"/>
    <property type="evidence" value="ECO:0007669"/>
    <property type="project" value="TreeGrafter"/>
</dbReference>
<reference evidence="10" key="1">
    <citation type="submission" date="2016-10" db="EMBL/GenBank/DDBJ databases">
        <authorList>
            <person name="Geijer C."/>
            <person name="Jareborg N."/>
            <person name="Dainat J."/>
        </authorList>
    </citation>
    <scope>NUCLEOTIDE SEQUENCE [LARGE SCALE GENOMIC DNA]</scope>
    <source>
        <strain evidence="10">PYCC 4715</strain>
    </source>
</reference>
<gene>
    <name evidence="9" type="ORF">SAMEA4029009_CIC11G00000003773</name>
</gene>
<evidence type="ECO:0000256" key="4">
    <source>
        <dbReference type="ARBA" id="ARBA00023242"/>
    </source>
</evidence>
<feature type="compositionally biased region" description="Polar residues" evidence="7">
    <location>
        <begin position="375"/>
        <end position="384"/>
    </location>
</feature>
<evidence type="ECO:0000256" key="5">
    <source>
        <dbReference type="PROSITE-ProRule" id="PRU00108"/>
    </source>
</evidence>
<feature type="compositionally biased region" description="Polar residues" evidence="7">
    <location>
        <begin position="307"/>
        <end position="320"/>
    </location>
</feature>
<dbReference type="GO" id="GO:0005634">
    <property type="term" value="C:nucleus"/>
    <property type="evidence" value="ECO:0007669"/>
    <property type="project" value="UniProtKB-SubCell"/>
</dbReference>
<dbReference type="SMART" id="SM00389">
    <property type="entry name" value="HOX"/>
    <property type="match status" value="1"/>
</dbReference>
<evidence type="ECO:0000313" key="9">
    <source>
        <dbReference type="EMBL" id="SGZ48611.1"/>
    </source>
</evidence>
<evidence type="ECO:0000256" key="6">
    <source>
        <dbReference type="RuleBase" id="RU000682"/>
    </source>
</evidence>
<dbReference type="Gene3D" id="1.10.10.60">
    <property type="entry name" value="Homeodomain-like"/>
    <property type="match status" value="1"/>
</dbReference>
<evidence type="ECO:0000313" key="10">
    <source>
        <dbReference type="Proteomes" id="UP000182259"/>
    </source>
</evidence>
<feature type="region of interest" description="Disordered" evidence="7">
    <location>
        <begin position="307"/>
        <end position="326"/>
    </location>
</feature>
<proteinExistence type="predicted"/>
<dbReference type="InterPro" id="IPR009057">
    <property type="entry name" value="Homeodomain-like_sf"/>
</dbReference>
<comment type="subcellular location">
    <subcellularLocation>
        <location evidence="1 5 6">Nucleus</location>
    </subcellularLocation>
</comment>
<dbReference type="PANTHER" id="PTHR24324">
    <property type="entry name" value="HOMEOBOX PROTEIN HHEX"/>
    <property type="match status" value="1"/>
</dbReference>